<dbReference type="EMBL" id="KN831781">
    <property type="protein sequence ID" value="KIM41050.1"/>
    <property type="molecule type" value="Genomic_DNA"/>
</dbReference>
<protein>
    <submittedName>
        <fullName evidence="2">Uncharacterized protein</fullName>
    </submittedName>
</protein>
<sequence>MDSFPHSSSLNSNYIPLDEEAALIKAYLTYCRRRLEEMKAEMDGARGQAELKLDSIKLEYDRLYDHIESCASLITLPRRVPDDVLQEIFYQTLPTDRNALLDKDKSEAPLILTRICRQWRQVALTTPRLWSTIHIYFKPRPRTPNDSSTDLLRSDKPAPQNQEELRAIAALQWLKRSGDLPLHISLVAHSNESSYLPVVNPCLSVLIPFSSRWKSFAIEGHSQSFSRIFALGAADLRSMESPILDFHSWTYGNFDHYDLMSSLSDCGLLTPPSLRRLSIPRIVMTCPSNLSVKWKQITHLEFGASSGSRSKGMIMPMCTASEILHVCTGLVSCRIKTAGSALYGSIHPMQLPFLRHLSLEAGEYFFPFTDKLEVPGLQEFDLRGDNGASLRHNIHYKTSLAPLFRPEQGSIQKLVRHCYLGPRS</sequence>
<name>A0A0C3BWR4_HEBCY</name>
<evidence type="ECO:0000313" key="2">
    <source>
        <dbReference type="EMBL" id="KIM41050.1"/>
    </source>
</evidence>
<evidence type="ECO:0000313" key="3">
    <source>
        <dbReference type="Proteomes" id="UP000053424"/>
    </source>
</evidence>
<dbReference type="Proteomes" id="UP000053424">
    <property type="component" value="Unassembled WGS sequence"/>
</dbReference>
<dbReference type="HOGENOM" id="CLU_018544_12_0_1"/>
<dbReference type="STRING" id="686832.A0A0C3BWR4"/>
<accession>A0A0C3BWR4</accession>
<dbReference type="OrthoDB" id="3365698at2759"/>
<organism evidence="2 3">
    <name type="scientific">Hebeloma cylindrosporum</name>
    <dbReference type="NCBI Taxonomy" id="76867"/>
    <lineage>
        <taxon>Eukaryota</taxon>
        <taxon>Fungi</taxon>
        <taxon>Dikarya</taxon>
        <taxon>Basidiomycota</taxon>
        <taxon>Agaricomycotina</taxon>
        <taxon>Agaricomycetes</taxon>
        <taxon>Agaricomycetidae</taxon>
        <taxon>Agaricales</taxon>
        <taxon>Agaricineae</taxon>
        <taxon>Hymenogastraceae</taxon>
        <taxon>Hebeloma</taxon>
    </lineage>
</organism>
<keyword evidence="3" id="KW-1185">Reference proteome</keyword>
<evidence type="ECO:0000256" key="1">
    <source>
        <dbReference type="SAM" id="MobiDB-lite"/>
    </source>
</evidence>
<reference evidence="3" key="2">
    <citation type="submission" date="2015-01" db="EMBL/GenBank/DDBJ databases">
        <title>Evolutionary Origins and Diversification of the Mycorrhizal Mutualists.</title>
        <authorList>
            <consortium name="DOE Joint Genome Institute"/>
            <consortium name="Mycorrhizal Genomics Consortium"/>
            <person name="Kohler A."/>
            <person name="Kuo A."/>
            <person name="Nagy L.G."/>
            <person name="Floudas D."/>
            <person name="Copeland A."/>
            <person name="Barry K.W."/>
            <person name="Cichocki N."/>
            <person name="Veneault-Fourrey C."/>
            <person name="LaButti K."/>
            <person name="Lindquist E.A."/>
            <person name="Lipzen A."/>
            <person name="Lundell T."/>
            <person name="Morin E."/>
            <person name="Murat C."/>
            <person name="Riley R."/>
            <person name="Ohm R."/>
            <person name="Sun H."/>
            <person name="Tunlid A."/>
            <person name="Henrissat B."/>
            <person name="Grigoriev I.V."/>
            <person name="Hibbett D.S."/>
            <person name="Martin F."/>
        </authorList>
    </citation>
    <scope>NUCLEOTIDE SEQUENCE [LARGE SCALE GENOMIC DNA]</scope>
    <source>
        <strain evidence="3">h7</strain>
    </source>
</reference>
<proteinExistence type="predicted"/>
<reference evidence="2 3" key="1">
    <citation type="submission" date="2014-04" db="EMBL/GenBank/DDBJ databases">
        <authorList>
            <consortium name="DOE Joint Genome Institute"/>
            <person name="Kuo A."/>
            <person name="Gay G."/>
            <person name="Dore J."/>
            <person name="Kohler A."/>
            <person name="Nagy L.G."/>
            <person name="Floudas D."/>
            <person name="Copeland A."/>
            <person name="Barry K.W."/>
            <person name="Cichocki N."/>
            <person name="Veneault-Fourrey C."/>
            <person name="LaButti K."/>
            <person name="Lindquist E.A."/>
            <person name="Lipzen A."/>
            <person name="Lundell T."/>
            <person name="Morin E."/>
            <person name="Murat C."/>
            <person name="Sun H."/>
            <person name="Tunlid A."/>
            <person name="Henrissat B."/>
            <person name="Grigoriev I.V."/>
            <person name="Hibbett D.S."/>
            <person name="Martin F."/>
            <person name="Nordberg H.P."/>
            <person name="Cantor M.N."/>
            <person name="Hua S.X."/>
        </authorList>
    </citation>
    <scope>NUCLEOTIDE SEQUENCE [LARGE SCALE GENOMIC DNA]</scope>
    <source>
        <strain evidence="3">h7</strain>
    </source>
</reference>
<feature type="region of interest" description="Disordered" evidence="1">
    <location>
        <begin position="141"/>
        <end position="160"/>
    </location>
</feature>
<gene>
    <name evidence="2" type="ORF">M413DRAFT_72352</name>
</gene>
<dbReference type="AlphaFoldDB" id="A0A0C3BWR4"/>